<protein>
    <submittedName>
        <fullName evidence="3">F-box/LRR-repeat protein At3g26922-like</fullName>
    </submittedName>
</protein>
<dbReference type="SMART" id="SM00256">
    <property type="entry name" value="FBOX"/>
    <property type="match status" value="1"/>
</dbReference>
<name>A0ABM3H515_9MYRT</name>
<dbReference type="RefSeq" id="XP_048131678.1">
    <property type="nucleotide sequence ID" value="XM_048275721.1"/>
</dbReference>
<dbReference type="InterPro" id="IPR032675">
    <property type="entry name" value="LRR_dom_sf"/>
</dbReference>
<dbReference type="PROSITE" id="PS50181">
    <property type="entry name" value="FBOX"/>
    <property type="match status" value="1"/>
</dbReference>
<dbReference type="GeneID" id="125314193"/>
<dbReference type="CDD" id="cd22160">
    <property type="entry name" value="F-box_AtFBL13-like"/>
    <property type="match status" value="1"/>
</dbReference>
<dbReference type="InterPro" id="IPR053781">
    <property type="entry name" value="F-box_AtFBL13-like"/>
</dbReference>
<dbReference type="Gene3D" id="3.80.10.10">
    <property type="entry name" value="Ribonuclease Inhibitor"/>
    <property type="match status" value="1"/>
</dbReference>
<keyword evidence="2" id="KW-1185">Reference proteome</keyword>
<dbReference type="SUPFAM" id="SSF81383">
    <property type="entry name" value="F-box domain"/>
    <property type="match status" value="1"/>
</dbReference>
<evidence type="ECO:0000259" key="1">
    <source>
        <dbReference type="PROSITE" id="PS50181"/>
    </source>
</evidence>
<sequence>MCCSLMNDGAFRALDKPVRVMDETAAASKSKHRKLNEEQDMDSVACNIDDLPEAILEHILSFVPIEDAVATCVLSKKWRYLWTSHPNLELFESRFSGREHFTNFVDGVLLQGSSRIKKLVLRCSNFDYASRINFWVSTAVARKVESCSVLLLWIPGNLVLPYCLFSCATLARLELCVLPALELPSRIWLPNLKFLLLKYFKFVDERSTEQLLSSPALEELIIEECNWSNIEALTIRPSMLKILTIHDDHDGFSLVHPYGCRVLICGNNLERILCRSSFLNDYRFEKSCSLLEACINVTACPPSRTRQVARRLHKLLEATCSVKKLTLSSTAVRVLSSAAELCSHLPIFPNLKLLVFGRLDLKHQAIVKLLHNSPDLETLEFREGIQRYGIDDGYDAILDPAPHCFGSHLKQIELHNVLMGDEVVRMLELLLKHAMVLEKLLIHHRRTFSWLGFEESYPKTLPEVHCGSKSFKITILPPDIDKRPLS</sequence>
<reference evidence="3" key="1">
    <citation type="submission" date="2025-08" db="UniProtKB">
        <authorList>
            <consortium name="RefSeq"/>
        </authorList>
    </citation>
    <scope>IDENTIFICATION</scope>
    <source>
        <tissue evidence="3">Leaf</tissue>
    </source>
</reference>
<dbReference type="PANTHER" id="PTHR31900">
    <property type="entry name" value="F-BOX/RNI SUPERFAMILY PROTEIN-RELATED"/>
    <property type="match status" value="1"/>
</dbReference>
<evidence type="ECO:0000313" key="3">
    <source>
        <dbReference type="RefSeq" id="XP_048131678.1"/>
    </source>
</evidence>
<dbReference type="SUPFAM" id="SSF52047">
    <property type="entry name" value="RNI-like"/>
    <property type="match status" value="1"/>
</dbReference>
<dbReference type="PANTHER" id="PTHR31900:SF30">
    <property type="entry name" value="SUPERFAMILY PROTEIN, PUTATIVE-RELATED"/>
    <property type="match status" value="1"/>
</dbReference>
<dbReference type="Gene3D" id="1.20.1280.50">
    <property type="match status" value="1"/>
</dbReference>
<organism evidence="2 3">
    <name type="scientific">Rhodamnia argentea</name>
    <dbReference type="NCBI Taxonomy" id="178133"/>
    <lineage>
        <taxon>Eukaryota</taxon>
        <taxon>Viridiplantae</taxon>
        <taxon>Streptophyta</taxon>
        <taxon>Embryophyta</taxon>
        <taxon>Tracheophyta</taxon>
        <taxon>Spermatophyta</taxon>
        <taxon>Magnoliopsida</taxon>
        <taxon>eudicotyledons</taxon>
        <taxon>Gunneridae</taxon>
        <taxon>Pentapetalae</taxon>
        <taxon>rosids</taxon>
        <taxon>malvids</taxon>
        <taxon>Myrtales</taxon>
        <taxon>Myrtaceae</taxon>
        <taxon>Myrtoideae</taxon>
        <taxon>Myrteae</taxon>
        <taxon>Australasian group</taxon>
        <taxon>Rhodamnia</taxon>
    </lineage>
</organism>
<dbReference type="InterPro" id="IPR001810">
    <property type="entry name" value="F-box_dom"/>
</dbReference>
<dbReference type="Pfam" id="PF00646">
    <property type="entry name" value="F-box"/>
    <property type="match status" value="1"/>
</dbReference>
<feature type="domain" description="F-box" evidence="1">
    <location>
        <begin position="45"/>
        <end position="94"/>
    </location>
</feature>
<evidence type="ECO:0000313" key="2">
    <source>
        <dbReference type="Proteomes" id="UP000827889"/>
    </source>
</evidence>
<dbReference type="Proteomes" id="UP000827889">
    <property type="component" value="Chromosome 3"/>
</dbReference>
<proteinExistence type="predicted"/>
<dbReference type="InterPro" id="IPR050232">
    <property type="entry name" value="FBL13/AtMIF1-like"/>
</dbReference>
<gene>
    <name evidence="3" type="primary">LOC125314193</name>
</gene>
<accession>A0ABM3H515</accession>
<dbReference type="InterPro" id="IPR036047">
    <property type="entry name" value="F-box-like_dom_sf"/>
</dbReference>